<keyword evidence="1" id="KW-0175">Coiled coil</keyword>
<organism evidence="3 4">
    <name type="scientific">Verruconis gallopava</name>
    <dbReference type="NCBI Taxonomy" id="253628"/>
    <lineage>
        <taxon>Eukaryota</taxon>
        <taxon>Fungi</taxon>
        <taxon>Dikarya</taxon>
        <taxon>Ascomycota</taxon>
        <taxon>Pezizomycotina</taxon>
        <taxon>Dothideomycetes</taxon>
        <taxon>Pleosporomycetidae</taxon>
        <taxon>Venturiales</taxon>
        <taxon>Sympoventuriaceae</taxon>
        <taxon>Verruconis</taxon>
    </lineage>
</organism>
<protein>
    <submittedName>
        <fullName evidence="3">Uncharacterized protein</fullName>
    </submittedName>
</protein>
<feature type="compositionally biased region" description="Low complexity" evidence="2">
    <location>
        <begin position="445"/>
        <end position="455"/>
    </location>
</feature>
<feature type="region of interest" description="Disordered" evidence="2">
    <location>
        <begin position="246"/>
        <end position="276"/>
    </location>
</feature>
<feature type="compositionally biased region" description="Low complexity" evidence="2">
    <location>
        <begin position="252"/>
        <end position="263"/>
    </location>
</feature>
<dbReference type="RefSeq" id="XP_016210708.1">
    <property type="nucleotide sequence ID" value="XM_016361382.1"/>
</dbReference>
<dbReference type="GeneID" id="27315572"/>
<feature type="compositionally biased region" description="Basic and acidic residues" evidence="2">
    <location>
        <begin position="160"/>
        <end position="179"/>
    </location>
</feature>
<keyword evidence="4" id="KW-1185">Reference proteome</keyword>
<dbReference type="EMBL" id="KN847559">
    <property type="protein sequence ID" value="KIW00839.1"/>
    <property type="molecule type" value="Genomic_DNA"/>
</dbReference>
<dbReference type="Proteomes" id="UP000053259">
    <property type="component" value="Unassembled WGS sequence"/>
</dbReference>
<dbReference type="InParanoid" id="A0A0D2ANZ4"/>
<name>A0A0D2ANZ4_9PEZI</name>
<dbReference type="STRING" id="253628.A0A0D2ANZ4"/>
<feature type="compositionally biased region" description="Low complexity" evidence="2">
    <location>
        <begin position="408"/>
        <end position="418"/>
    </location>
</feature>
<dbReference type="AlphaFoldDB" id="A0A0D2ANZ4"/>
<feature type="region of interest" description="Disordered" evidence="2">
    <location>
        <begin position="160"/>
        <end position="188"/>
    </location>
</feature>
<evidence type="ECO:0000313" key="4">
    <source>
        <dbReference type="Proteomes" id="UP000053259"/>
    </source>
</evidence>
<dbReference type="OrthoDB" id="5430717at2759"/>
<dbReference type="HOGENOM" id="CLU_536606_0_0_1"/>
<sequence>MPDLKRASAKRPKLVQRASQYLVANYGKAKEPNYFTDVEPRQDVRHHVSLEQAIDSLHSGLMRDTFKPLGAEQNSAVLRVLEGYMRLKAENGLLLVKMEALSRQHDENVDTLEDERRMWKEEEEMYRAEVKRLEIMIAEGKTGLGQVTLARQQSLVRRKDNGRERWSSEKGRVSAEWRGRKSPGGSIERPKFEIIRPTTPSDEMKQLSKSIKANHSFLSLNCLPERPPSRMRGLSLADVDIPRHWRKKSEVTSAAPSTSGSPAKISLSDDDFSSTGGDALQDEIDQQELDKQAIHRVAKLMAANAPGVNLGEAIRLLEACIAGHLDLTVLQHRSLRNRRPSTPLSERSSEDGLTIRSSKSLTVRHGADQVCTNTENEPSLGRVRRPFSFYAGDDQMSTTDVRCVAENPSSHSSISPEASPKRHGSLLASLGPERITARPRREDSSSSVLTSFRRSPVGDGGNLGSEYGSASSLTRASCLLGDLVNDRSPAILRRASSLARMKSTGFGR</sequence>
<feature type="compositionally biased region" description="Basic and acidic residues" evidence="2">
    <location>
        <begin position="435"/>
        <end position="444"/>
    </location>
</feature>
<feature type="coiled-coil region" evidence="1">
    <location>
        <begin position="95"/>
        <end position="129"/>
    </location>
</feature>
<proteinExistence type="predicted"/>
<reference evidence="3 4" key="1">
    <citation type="submission" date="2015-01" db="EMBL/GenBank/DDBJ databases">
        <title>The Genome Sequence of Ochroconis gallopava CBS43764.</title>
        <authorList>
            <consortium name="The Broad Institute Genomics Platform"/>
            <person name="Cuomo C."/>
            <person name="de Hoog S."/>
            <person name="Gorbushina A."/>
            <person name="Stielow B."/>
            <person name="Teixiera M."/>
            <person name="Abouelleil A."/>
            <person name="Chapman S.B."/>
            <person name="Priest M."/>
            <person name="Young S.K."/>
            <person name="Wortman J."/>
            <person name="Nusbaum C."/>
            <person name="Birren B."/>
        </authorList>
    </citation>
    <scope>NUCLEOTIDE SEQUENCE [LARGE SCALE GENOMIC DNA]</scope>
    <source>
        <strain evidence="3 4">CBS 43764</strain>
    </source>
</reference>
<evidence type="ECO:0000313" key="3">
    <source>
        <dbReference type="EMBL" id="KIW00839.1"/>
    </source>
</evidence>
<gene>
    <name evidence="3" type="ORF">PV09_07599</name>
</gene>
<evidence type="ECO:0000256" key="1">
    <source>
        <dbReference type="SAM" id="Coils"/>
    </source>
</evidence>
<dbReference type="VEuPathDB" id="FungiDB:PV09_07599"/>
<feature type="region of interest" description="Disordered" evidence="2">
    <location>
        <begin position="336"/>
        <end position="356"/>
    </location>
</feature>
<feature type="region of interest" description="Disordered" evidence="2">
    <location>
        <begin position="405"/>
        <end position="463"/>
    </location>
</feature>
<accession>A0A0D2ANZ4</accession>
<evidence type="ECO:0000256" key="2">
    <source>
        <dbReference type="SAM" id="MobiDB-lite"/>
    </source>
</evidence>